<proteinExistence type="predicted"/>
<dbReference type="InterPro" id="IPR003719">
    <property type="entry name" value="Phenazine_PhzF-like"/>
</dbReference>
<dbReference type="Proteomes" id="UP000009084">
    <property type="component" value="Unassembled WGS sequence"/>
</dbReference>
<dbReference type="EMBL" id="ACFW01000049">
    <property type="protein sequence ID" value="EER23280.1"/>
    <property type="molecule type" value="Genomic_DNA"/>
</dbReference>
<dbReference type="Pfam" id="PF02567">
    <property type="entry name" value="PhzC-PhzF"/>
    <property type="match status" value="2"/>
</dbReference>
<sequence>MFNKAATGIAAGLLLNSFLRVNIVTRQVAGLHLYLGNQLAIVSIRSNALSYQQKRQIAKEFNHSTTAFLHDSPHPYQPRKLELFSSKGERHFAADAVLGTAQYIFQCLATNEDATALPSPNIASGSKPGAKLSKCALQTKSGVIHAFFDPARQVTAIEVPFDIHVHAKETSKDEILAVQRKLGTSPQIDKMKASYSVVSIYEGVTFTLVDFTNCPTLISLLQPSEAPEPNLDAGWRAAPVGDDGGGDSPSPSSFYGAVYFIQLQTDFTEEPYITRLEARVIADGVEEAASASGCCALAAHLAMQKGGKNSRHAYAIEQGIEMGRKSQLCIEVRLNEQGSGVSRITLSGRATMVMEGKLL</sequence>
<dbReference type="GO" id="GO:0005737">
    <property type="term" value="C:cytoplasm"/>
    <property type="evidence" value="ECO:0007669"/>
    <property type="project" value="TreeGrafter"/>
</dbReference>
<reference evidence="1 2" key="1">
    <citation type="journal article" date="2009" name="Genome Res.">
        <title>Comparative genomic analyses of the human fungal pathogens Coccidioides and their relatives.</title>
        <authorList>
            <person name="Sharpton T.J."/>
            <person name="Stajich J.E."/>
            <person name="Rounsley S.D."/>
            <person name="Gardner M.J."/>
            <person name="Wortman J.R."/>
            <person name="Jordar V.S."/>
            <person name="Maiti R."/>
            <person name="Kodira C.D."/>
            <person name="Neafsey D.E."/>
            <person name="Zeng Q."/>
            <person name="Hung C.-Y."/>
            <person name="McMahan C."/>
            <person name="Muszewska A."/>
            <person name="Grynberg M."/>
            <person name="Mandel M.A."/>
            <person name="Kellner E.M."/>
            <person name="Barker B.M."/>
            <person name="Galgiani J.N."/>
            <person name="Orbach M.J."/>
            <person name="Kirkland T.N."/>
            <person name="Cole G.T."/>
            <person name="Henn M.R."/>
            <person name="Birren B.W."/>
            <person name="Taylor J.W."/>
        </authorList>
    </citation>
    <scope>NUCLEOTIDE SEQUENCE [LARGE SCALE GENOMIC DNA]</scope>
    <source>
        <strain evidence="2">C735</strain>
    </source>
</reference>
<dbReference type="Gene3D" id="3.10.310.10">
    <property type="entry name" value="Diaminopimelate Epimerase, Chain A, domain 1"/>
    <property type="match status" value="2"/>
</dbReference>
<comment type="caution">
    <text evidence="1">The sequence shown here is derived from an EMBL/GenBank/DDBJ whole genome shotgun (WGS) entry which is preliminary data.</text>
</comment>
<dbReference type="PANTHER" id="PTHR13774:SF32">
    <property type="entry name" value="ANTISENSE-ENHANCING SEQUENCE 1"/>
    <property type="match status" value="1"/>
</dbReference>
<evidence type="ECO:0000313" key="1">
    <source>
        <dbReference type="EMBL" id="EER23280.1"/>
    </source>
</evidence>
<gene>
    <name evidence="1" type="ORF">CPC735_046500</name>
</gene>
<accession>C5PFF2</accession>
<dbReference type="AlphaFoldDB" id="C5PFF2"/>
<dbReference type="OrthoDB" id="75169at2759"/>
<organism evidence="1 2">
    <name type="scientific">Coccidioides posadasii (strain C735)</name>
    <name type="common">Valley fever fungus</name>
    <dbReference type="NCBI Taxonomy" id="222929"/>
    <lineage>
        <taxon>Eukaryota</taxon>
        <taxon>Fungi</taxon>
        <taxon>Dikarya</taxon>
        <taxon>Ascomycota</taxon>
        <taxon>Pezizomycotina</taxon>
        <taxon>Eurotiomycetes</taxon>
        <taxon>Eurotiomycetidae</taxon>
        <taxon>Onygenales</taxon>
        <taxon>Onygenaceae</taxon>
        <taxon>Coccidioides</taxon>
    </lineage>
</organism>
<dbReference type="GO" id="GO:0016853">
    <property type="term" value="F:isomerase activity"/>
    <property type="evidence" value="ECO:0007669"/>
    <property type="project" value="TreeGrafter"/>
</dbReference>
<dbReference type="HOGENOM" id="CLU_048756_1_1_1"/>
<dbReference type="PANTHER" id="PTHR13774">
    <property type="entry name" value="PHENAZINE BIOSYNTHESIS PROTEIN"/>
    <property type="match status" value="1"/>
</dbReference>
<dbReference type="VEuPathDB" id="FungiDB:CPC735_046500"/>
<name>C5PFF2_COCP7</name>
<evidence type="ECO:0000313" key="2">
    <source>
        <dbReference type="Proteomes" id="UP000009084"/>
    </source>
</evidence>
<protein>
    <submittedName>
        <fullName evidence="1">Phenazine biosynthesis family protein</fullName>
    </submittedName>
</protein>
<dbReference type="SUPFAM" id="SSF54506">
    <property type="entry name" value="Diaminopimelate epimerase-like"/>
    <property type="match status" value="1"/>
</dbReference>